<name>A0A7W6K5M9_9HYPH</name>
<comment type="caution">
    <text evidence="2">The sequence shown here is derived from an EMBL/GenBank/DDBJ whole genome shotgun (WGS) entry which is preliminary data.</text>
</comment>
<dbReference type="AlphaFoldDB" id="A0A7W6K5M9"/>
<dbReference type="RefSeq" id="WP_183795276.1">
    <property type="nucleotide sequence ID" value="NZ_JACIDU010000025.1"/>
</dbReference>
<keyword evidence="1" id="KW-0812">Transmembrane</keyword>
<keyword evidence="3" id="KW-1185">Reference proteome</keyword>
<keyword evidence="1" id="KW-0472">Membrane</keyword>
<reference evidence="2 3" key="1">
    <citation type="submission" date="2020-08" db="EMBL/GenBank/DDBJ databases">
        <title>Genomic Encyclopedia of Type Strains, Phase IV (KMG-IV): sequencing the most valuable type-strain genomes for metagenomic binning, comparative biology and taxonomic classification.</title>
        <authorList>
            <person name="Goeker M."/>
        </authorList>
    </citation>
    <scope>NUCLEOTIDE SEQUENCE [LARGE SCALE GENOMIC DNA]</scope>
    <source>
        <strain evidence="2 3">DSM 26385</strain>
    </source>
</reference>
<organism evidence="2 3">
    <name type="scientific">Allorhizobium borbori</name>
    <dbReference type="NCBI Taxonomy" id="485907"/>
    <lineage>
        <taxon>Bacteria</taxon>
        <taxon>Pseudomonadati</taxon>
        <taxon>Pseudomonadota</taxon>
        <taxon>Alphaproteobacteria</taxon>
        <taxon>Hyphomicrobiales</taxon>
        <taxon>Rhizobiaceae</taxon>
        <taxon>Rhizobium/Agrobacterium group</taxon>
        <taxon>Allorhizobium</taxon>
    </lineage>
</organism>
<keyword evidence="1" id="KW-1133">Transmembrane helix</keyword>
<feature type="transmembrane region" description="Helical" evidence="1">
    <location>
        <begin position="23"/>
        <end position="41"/>
    </location>
</feature>
<gene>
    <name evidence="2" type="ORF">GGQ66_004213</name>
</gene>
<evidence type="ECO:0000256" key="1">
    <source>
        <dbReference type="SAM" id="Phobius"/>
    </source>
</evidence>
<dbReference type="EMBL" id="JACIDU010000025">
    <property type="protein sequence ID" value="MBB4105626.1"/>
    <property type="molecule type" value="Genomic_DNA"/>
</dbReference>
<proteinExistence type="predicted"/>
<sequence length="58" mass="6370">MNSAPITTWEGAEAYFTFADKPAVLMLIAALGVIVGAYTLVSMIRHENACYNYVKKKS</sequence>
<accession>A0A7W6K5M9</accession>
<protein>
    <submittedName>
        <fullName evidence="2">Uncharacterized protein</fullName>
    </submittedName>
</protein>
<evidence type="ECO:0000313" key="3">
    <source>
        <dbReference type="Proteomes" id="UP000584824"/>
    </source>
</evidence>
<dbReference type="Proteomes" id="UP000584824">
    <property type="component" value="Unassembled WGS sequence"/>
</dbReference>
<evidence type="ECO:0000313" key="2">
    <source>
        <dbReference type="EMBL" id="MBB4105626.1"/>
    </source>
</evidence>